<name>A0A0S4INP5_BODSA</name>
<reference evidence="3" key="1">
    <citation type="submission" date="2015-09" db="EMBL/GenBank/DDBJ databases">
        <authorList>
            <consortium name="Pathogen Informatics"/>
        </authorList>
    </citation>
    <scope>NUCLEOTIDE SEQUENCE [LARGE SCALE GENOMIC DNA]</scope>
    <source>
        <strain evidence="3">Lake Konstanz</strain>
    </source>
</reference>
<dbReference type="VEuPathDB" id="TriTrypDB:BSAL_57160"/>
<dbReference type="PANTHER" id="PTHR30087:SF0">
    <property type="entry name" value="INNER MEMBRANE PROTEIN"/>
    <property type="match status" value="1"/>
</dbReference>
<proteinExistence type="predicted"/>
<feature type="compositionally biased region" description="Polar residues" evidence="1">
    <location>
        <begin position="96"/>
        <end position="112"/>
    </location>
</feature>
<protein>
    <submittedName>
        <fullName evidence="2">Uncharacterized protein</fullName>
    </submittedName>
</protein>
<keyword evidence="3" id="KW-1185">Reference proteome</keyword>
<feature type="region of interest" description="Disordered" evidence="1">
    <location>
        <begin position="311"/>
        <end position="332"/>
    </location>
</feature>
<dbReference type="EMBL" id="CYKH01000208">
    <property type="protein sequence ID" value="CUE89370.1"/>
    <property type="molecule type" value="Genomic_DNA"/>
</dbReference>
<evidence type="ECO:0000256" key="1">
    <source>
        <dbReference type="SAM" id="MobiDB-lite"/>
    </source>
</evidence>
<dbReference type="AlphaFoldDB" id="A0A0S4INP5"/>
<accession>A0A0S4INP5</accession>
<dbReference type="PANTHER" id="PTHR30087">
    <property type="entry name" value="INNER MEMBRANE PROTEIN"/>
    <property type="match status" value="1"/>
</dbReference>
<evidence type="ECO:0000313" key="2">
    <source>
        <dbReference type="EMBL" id="CUE89370.1"/>
    </source>
</evidence>
<sequence>MELVRSTMLQWLQEHRQHRRAVHVNPEPAAPLWRPQATQLSEVRSCFLNCFTRRNAPPNRRFLHNVPTILVSSCLLGHPVAYHGRSSQATRKKNISDGSSEVSQKPRTNPQRSVNDFTFLVHTLSDPSIGVVKIIPLCPEVDVMGLPVPRPPIRLIGRSVGSDRQAGAARKRSYRHVYLQDPVRGAVDVSSSLLGDEAAHRSIDDILDPRAQQHGLGGGARPPAPPLTLESFTASIDGAILKSKSPTCGVGDARVYLPQSLEQHVSGSGVPHSFSNDDGVFVQRYLRGAPSAQDGSQFPIVTERSLRPRTLYNRSLEDQERELPTDQTSTPAERFIDQMIESYFTK</sequence>
<organism evidence="2 3">
    <name type="scientific">Bodo saltans</name>
    <name type="common">Flagellated protozoan</name>
    <dbReference type="NCBI Taxonomy" id="75058"/>
    <lineage>
        <taxon>Eukaryota</taxon>
        <taxon>Discoba</taxon>
        <taxon>Euglenozoa</taxon>
        <taxon>Kinetoplastea</taxon>
        <taxon>Metakinetoplastina</taxon>
        <taxon>Eubodonida</taxon>
        <taxon>Bodonidae</taxon>
        <taxon>Bodo</taxon>
    </lineage>
</organism>
<gene>
    <name evidence="2" type="ORF">BSAL_57160</name>
</gene>
<dbReference type="Proteomes" id="UP000051952">
    <property type="component" value="Unassembled WGS sequence"/>
</dbReference>
<feature type="compositionally biased region" description="Basic and acidic residues" evidence="1">
    <location>
        <begin position="315"/>
        <end position="324"/>
    </location>
</feature>
<feature type="region of interest" description="Disordered" evidence="1">
    <location>
        <begin position="85"/>
        <end position="112"/>
    </location>
</feature>
<evidence type="ECO:0000313" key="3">
    <source>
        <dbReference type="Proteomes" id="UP000051952"/>
    </source>
</evidence>
<dbReference type="OrthoDB" id="273561at2759"/>